<dbReference type="Pfam" id="PF20066">
    <property type="entry name" value="Glyoxalase_8"/>
    <property type="match status" value="1"/>
</dbReference>
<dbReference type="OrthoDB" id="7817988at2"/>
<dbReference type="RefSeq" id="WP_146987987.1">
    <property type="nucleotide sequence ID" value="NZ_VITY01000007.1"/>
</dbReference>
<dbReference type="InterPro" id="IPR045517">
    <property type="entry name" value="Glyoxalase_8"/>
</dbReference>
<accession>A0A560LNL3</accession>
<dbReference type="Pfam" id="PF11954">
    <property type="entry name" value="DUF3471"/>
    <property type="match status" value="1"/>
</dbReference>
<keyword evidence="4" id="KW-1185">Reference proteome</keyword>
<comment type="caution">
    <text evidence="3">The sequence shown here is derived from an EMBL/GenBank/DDBJ whole genome shotgun (WGS) entry which is preliminary data.</text>
</comment>
<organism evidence="3 4">
    <name type="scientific">Bradyrhizobium macuxiense</name>
    <dbReference type="NCBI Taxonomy" id="1755647"/>
    <lineage>
        <taxon>Bacteria</taxon>
        <taxon>Pseudomonadati</taxon>
        <taxon>Pseudomonadota</taxon>
        <taxon>Alphaproteobacteria</taxon>
        <taxon>Hyphomicrobiales</taxon>
        <taxon>Nitrobacteraceae</taxon>
        <taxon>Bradyrhizobium</taxon>
    </lineage>
</organism>
<gene>
    <name evidence="3" type="ORF">FBZ93_107352</name>
</gene>
<sequence length="281" mass="30285">MRDFRDAKAMAQTLREALGAKSIPLTQSDCLELIARLFGQRDWNTLAARIQVAGPASMSARAAEPAAESPPITARQEIAVDPAALDHYSGFYQLNDRAVFTVTPDGHHLVMQLTGQRSVRFFAESATEFFAKIVDAQVSFVVGPDGRATSLVLHQNGSDIPMPRIDAATATEIADQTAERVKNQSASPGTEAALHRLIDGIASGNPDYNEMSPALAAATRKQMQWLQPLADLGNIQSIRFLGVGEQGEDVYSVRHANGAAHWRIALDDKGIISTAWVTPGP</sequence>
<feature type="domain" description="Glyoxalase-related protein" evidence="2">
    <location>
        <begin position="4"/>
        <end position="53"/>
    </location>
</feature>
<evidence type="ECO:0000259" key="2">
    <source>
        <dbReference type="Pfam" id="PF20066"/>
    </source>
</evidence>
<proteinExistence type="predicted"/>
<feature type="domain" description="Peptidase S12 Pab87-related C-terminal" evidence="1">
    <location>
        <begin position="75"/>
        <end position="154"/>
    </location>
</feature>
<protein>
    <submittedName>
        <fullName evidence="3">Uncharacterized protein DUF3471</fullName>
    </submittedName>
</protein>
<evidence type="ECO:0000259" key="1">
    <source>
        <dbReference type="Pfam" id="PF11954"/>
    </source>
</evidence>
<dbReference type="InterPro" id="IPR021860">
    <property type="entry name" value="Peptidase_S12_Pab87-rel_C"/>
</dbReference>
<dbReference type="EMBL" id="VITY01000007">
    <property type="protein sequence ID" value="TWB97106.1"/>
    <property type="molecule type" value="Genomic_DNA"/>
</dbReference>
<reference evidence="3 4" key="1">
    <citation type="submission" date="2019-06" db="EMBL/GenBank/DDBJ databases">
        <title>Genomic Encyclopedia of Type Strains, Phase IV (KMG-V): Genome sequencing to study the core and pangenomes of soil and plant-associated prokaryotes.</title>
        <authorList>
            <person name="Whitman W."/>
        </authorList>
    </citation>
    <scope>NUCLEOTIDE SEQUENCE [LARGE SCALE GENOMIC DNA]</scope>
    <source>
        <strain evidence="3 4">BR 10355</strain>
    </source>
</reference>
<evidence type="ECO:0000313" key="3">
    <source>
        <dbReference type="EMBL" id="TWB97106.1"/>
    </source>
</evidence>
<name>A0A560LNL3_9BRAD</name>
<dbReference type="Proteomes" id="UP000321304">
    <property type="component" value="Unassembled WGS sequence"/>
</dbReference>
<dbReference type="AlphaFoldDB" id="A0A560LNL3"/>
<evidence type="ECO:0000313" key="4">
    <source>
        <dbReference type="Proteomes" id="UP000321304"/>
    </source>
</evidence>